<protein>
    <recommendedName>
        <fullName evidence="5">UDP-2,3-diacylglucosamine pyrophosphatase LpxI</fullName>
    </recommendedName>
</protein>
<feature type="domain" description="LpxI C-terminal" evidence="1">
    <location>
        <begin position="144"/>
        <end position="272"/>
    </location>
</feature>
<dbReference type="Pfam" id="PF17930">
    <property type="entry name" value="LpxI_N"/>
    <property type="match status" value="1"/>
</dbReference>
<dbReference type="OrthoDB" id="9789836at2"/>
<dbReference type="PANTHER" id="PTHR39962:SF1">
    <property type="entry name" value="LPXI FAMILY PROTEIN"/>
    <property type="match status" value="1"/>
</dbReference>
<gene>
    <name evidence="3" type="ORF">SAMN04488503_0123</name>
</gene>
<evidence type="ECO:0000259" key="2">
    <source>
        <dbReference type="Pfam" id="PF17930"/>
    </source>
</evidence>
<dbReference type="InterPro" id="IPR010415">
    <property type="entry name" value="LpxI_C"/>
</dbReference>
<dbReference type="InterPro" id="IPR041255">
    <property type="entry name" value="LpxI_N"/>
</dbReference>
<proteinExistence type="predicted"/>
<dbReference type="InterPro" id="IPR053174">
    <property type="entry name" value="LpxI"/>
</dbReference>
<reference evidence="3 4" key="1">
    <citation type="submission" date="2017-06" db="EMBL/GenBank/DDBJ databases">
        <authorList>
            <person name="Kim H.J."/>
            <person name="Triplett B.A."/>
        </authorList>
    </citation>
    <scope>NUCLEOTIDE SEQUENCE [LARGE SCALE GENOMIC DNA]</scope>
    <source>
        <strain evidence="3 4">DSM 13116</strain>
    </source>
</reference>
<dbReference type="EMBL" id="FZOC01000011">
    <property type="protein sequence ID" value="SNS27523.1"/>
    <property type="molecule type" value="Genomic_DNA"/>
</dbReference>
<dbReference type="Proteomes" id="UP000198324">
    <property type="component" value="Unassembled WGS sequence"/>
</dbReference>
<dbReference type="AlphaFoldDB" id="A0A239D7H0"/>
<name>A0A239D7H0_9BACT</name>
<keyword evidence="4" id="KW-1185">Reference proteome</keyword>
<dbReference type="Pfam" id="PF06230">
    <property type="entry name" value="LpxI_C"/>
    <property type="match status" value="1"/>
</dbReference>
<evidence type="ECO:0008006" key="5">
    <source>
        <dbReference type="Google" id="ProtNLM"/>
    </source>
</evidence>
<dbReference type="Gene3D" id="3.40.50.20">
    <property type="match status" value="1"/>
</dbReference>
<organism evidence="3 4">
    <name type="scientific">Humidesulfovibrio mexicanus</name>
    <dbReference type="NCBI Taxonomy" id="147047"/>
    <lineage>
        <taxon>Bacteria</taxon>
        <taxon>Pseudomonadati</taxon>
        <taxon>Thermodesulfobacteriota</taxon>
        <taxon>Desulfovibrionia</taxon>
        <taxon>Desulfovibrionales</taxon>
        <taxon>Desulfovibrionaceae</taxon>
        <taxon>Humidesulfovibrio</taxon>
    </lineage>
</organism>
<evidence type="ECO:0000313" key="4">
    <source>
        <dbReference type="Proteomes" id="UP000198324"/>
    </source>
</evidence>
<feature type="domain" description="LpxI N-terminal" evidence="2">
    <location>
        <begin position="12"/>
        <end position="139"/>
    </location>
</feature>
<dbReference type="InterPro" id="IPR043167">
    <property type="entry name" value="LpxI_C_sf"/>
</dbReference>
<accession>A0A239D7H0</accession>
<evidence type="ECO:0000313" key="3">
    <source>
        <dbReference type="EMBL" id="SNS27523.1"/>
    </source>
</evidence>
<dbReference type="RefSeq" id="WP_089275617.1">
    <property type="nucleotide sequence ID" value="NZ_FZOC01000011.1"/>
</dbReference>
<evidence type="ECO:0000259" key="1">
    <source>
        <dbReference type="Pfam" id="PF06230"/>
    </source>
</evidence>
<sequence length="287" mass="30292">MSQSREHEAPVVGLIAGGRQFPVLVAQGVKAKGLRLVVAGFSGHTNPDVYPLADAHRELKLGQLAKLLDFLKEQRVRQVVMAGTINKPGVLDIRHFDARAVKVLLSLPGKGDDAILRAVSSLLEAEGMELVSPQAYAQGLGTPLGVLTRRAPDEREWADLRRGAMLAREMGRLDIGQGVVLREGIVAAVEALEGTDAAIRRGCELGGPGCVVVKMLKPSQEERVDLPSVGPDTVRELARGKGTCLGVEAGKSLFFDLEAAVEAADRAGIAIVGLAPEHLESGGGETP</sequence>
<dbReference type="Gene3D" id="3.40.140.80">
    <property type="match status" value="1"/>
</dbReference>
<dbReference type="PANTHER" id="PTHR39962">
    <property type="entry name" value="BLL4848 PROTEIN"/>
    <property type="match status" value="1"/>
</dbReference>